<dbReference type="EMBL" id="VEVO01000022">
    <property type="protein sequence ID" value="KAF0023690.1"/>
    <property type="molecule type" value="Genomic_DNA"/>
</dbReference>
<feature type="repeat" description="ANK" evidence="3">
    <location>
        <begin position="253"/>
        <end position="285"/>
    </location>
</feature>
<feature type="compositionally biased region" description="Basic and acidic residues" evidence="4">
    <location>
        <begin position="30"/>
        <end position="39"/>
    </location>
</feature>
<comment type="caution">
    <text evidence="5">The sequence shown here is derived from an EMBL/GenBank/DDBJ whole genome shotgun (WGS) entry which is preliminary data.</text>
</comment>
<feature type="region of interest" description="Disordered" evidence="4">
    <location>
        <begin position="22"/>
        <end position="55"/>
    </location>
</feature>
<dbReference type="GO" id="GO:0051059">
    <property type="term" value="F:NF-kappaB binding"/>
    <property type="evidence" value="ECO:0007669"/>
    <property type="project" value="TreeGrafter"/>
</dbReference>
<evidence type="ECO:0000256" key="3">
    <source>
        <dbReference type="PROSITE-ProRule" id="PRU00023"/>
    </source>
</evidence>
<dbReference type="GO" id="GO:0005829">
    <property type="term" value="C:cytosol"/>
    <property type="evidence" value="ECO:0007669"/>
    <property type="project" value="TreeGrafter"/>
</dbReference>
<feature type="repeat" description="ANK" evidence="3">
    <location>
        <begin position="147"/>
        <end position="179"/>
    </location>
</feature>
<evidence type="ECO:0000256" key="2">
    <source>
        <dbReference type="ARBA" id="ARBA00023043"/>
    </source>
</evidence>
<accession>A0A6A4RWE2</accession>
<dbReference type="InterPro" id="IPR036770">
    <property type="entry name" value="Ankyrin_rpt-contain_sf"/>
</dbReference>
<keyword evidence="1" id="KW-0677">Repeat</keyword>
<dbReference type="AlphaFoldDB" id="A0A6A4RWE2"/>
<organism evidence="5 6">
    <name type="scientific">Scophthalmus maximus</name>
    <name type="common">Turbot</name>
    <name type="synonym">Psetta maxima</name>
    <dbReference type="NCBI Taxonomy" id="52904"/>
    <lineage>
        <taxon>Eukaryota</taxon>
        <taxon>Metazoa</taxon>
        <taxon>Chordata</taxon>
        <taxon>Craniata</taxon>
        <taxon>Vertebrata</taxon>
        <taxon>Euteleostomi</taxon>
        <taxon>Actinopterygii</taxon>
        <taxon>Neopterygii</taxon>
        <taxon>Teleostei</taxon>
        <taxon>Neoteleostei</taxon>
        <taxon>Acanthomorphata</taxon>
        <taxon>Carangaria</taxon>
        <taxon>Pleuronectiformes</taxon>
        <taxon>Pleuronectoidei</taxon>
        <taxon>Scophthalmidae</taxon>
        <taxon>Scophthalmus</taxon>
    </lineage>
</organism>
<dbReference type="PANTHER" id="PTHR46680">
    <property type="entry name" value="NF-KAPPA-B INHIBITOR ALPHA"/>
    <property type="match status" value="1"/>
</dbReference>
<feature type="compositionally biased region" description="Basic and acidic residues" evidence="4">
    <location>
        <begin position="332"/>
        <end position="343"/>
    </location>
</feature>
<sequence>MASSRKDDSLLEYAAENRADSGIDSYRSMLKSEEPREPGADTGGPPREKFSAAAAAAEERLDSAYGSSSITGESLSELVESCALSGGAEERTRSAAELSDLEENLLTTITEEGDTFLHLAIIHEDDFITQHLIEIFPKEVLDIQNNLYQSPLHLATYLNLTHVVKSLVGKGVSLELQDQDGNTALHVACQHGQTECASEMTSDVSPSKLAPVLETQNWRGLTCLHLAALNRQHPTMKLLVKKGADLNIQEGTSGKTALHLAVELHDVASVKLLLSRGANVDAAMLNGCTPLHLAVGRQDAAIANLLCQAGADTMLRNMEDETALDLADGNDDVSRHSDRRRDSGSISFRRHPDLGEPLCFYKNPTQNQSLPSHPQEITSFVWDDQTFHHFGDAPWMKGDSERTVSSELAFHELASSRQRAGISFTETATNSVARQWLRPQTTATTAAGQWLLWLPPEKPLFEPALARADSDRNPVTSKDIKLAINHARSHRTF</sequence>
<reference evidence="5 6" key="1">
    <citation type="submission" date="2019-06" db="EMBL/GenBank/DDBJ databases">
        <title>Draft genomes of female and male turbot (Scophthalmus maximus).</title>
        <authorList>
            <person name="Xu H."/>
            <person name="Xu X.-W."/>
            <person name="Shao C."/>
            <person name="Chen S."/>
        </authorList>
    </citation>
    <scope>NUCLEOTIDE SEQUENCE [LARGE SCALE GENOMIC DNA]</scope>
    <source>
        <strain evidence="5">Ysfricsl-2016a</strain>
        <tissue evidence="5">Blood</tissue>
    </source>
</reference>
<dbReference type="PRINTS" id="PR01415">
    <property type="entry name" value="ANKYRIN"/>
</dbReference>
<dbReference type="PROSITE" id="PS50088">
    <property type="entry name" value="ANK_REPEAT"/>
    <property type="match status" value="4"/>
</dbReference>
<dbReference type="GO" id="GO:0071356">
    <property type="term" value="P:cellular response to tumor necrosis factor"/>
    <property type="evidence" value="ECO:0007669"/>
    <property type="project" value="TreeGrafter"/>
</dbReference>
<name>A0A6A4RWE2_SCOMX</name>
<dbReference type="SMART" id="SM00248">
    <property type="entry name" value="ANK"/>
    <property type="match status" value="6"/>
</dbReference>
<feature type="region of interest" description="Disordered" evidence="4">
    <location>
        <begin position="328"/>
        <end position="350"/>
    </location>
</feature>
<evidence type="ECO:0000256" key="4">
    <source>
        <dbReference type="SAM" id="MobiDB-lite"/>
    </source>
</evidence>
<dbReference type="InterPro" id="IPR002110">
    <property type="entry name" value="Ankyrin_rpt"/>
</dbReference>
<dbReference type="SUPFAM" id="SSF48403">
    <property type="entry name" value="Ankyrin repeat"/>
    <property type="match status" value="1"/>
</dbReference>
<dbReference type="Pfam" id="PF12796">
    <property type="entry name" value="Ank_2"/>
    <property type="match status" value="2"/>
</dbReference>
<evidence type="ECO:0000256" key="1">
    <source>
        <dbReference type="ARBA" id="ARBA00022737"/>
    </source>
</evidence>
<keyword evidence="2 3" id="KW-0040">ANK repeat</keyword>
<dbReference type="InterPro" id="IPR051070">
    <property type="entry name" value="NF-kappa-B_inhibitor"/>
</dbReference>
<dbReference type="PANTHER" id="PTHR46680:SF5">
    <property type="entry name" value="NFKB INHIBITOR EPSILON"/>
    <property type="match status" value="1"/>
</dbReference>
<dbReference type="Proteomes" id="UP000438429">
    <property type="component" value="Unassembled WGS sequence"/>
</dbReference>
<dbReference type="PROSITE" id="PS50297">
    <property type="entry name" value="ANK_REP_REGION"/>
    <property type="match status" value="3"/>
</dbReference>
<evidence type="ECO:0000313" key="6">
    <source>
        <dbReference type="Proteomes" id="UP000438429"/>
    </source>
</evidence>
<evidence type="ECO:0000313" key="5">
    <source>
        <dbReference type="EMBL" id="KAF0023690.1"/>
    </source>
</evidence>
<protein>
    <submittedName>
        <fullName evidence="5">Uncharacterized protein</fullName>
    </submittedName>
</protein>
<gene>
    <name evidence="5" type="ORF">F2P81_024320</name>
</gene>
<feature type="repeat" description="ANK" evidence="3">
    <location>
        <begin position="219"/>
        <end position="251"/>
    </location>
</feature>
<dbReference type="Gene3D" id="1.25.40.20">
    <property type="entry name" value="Ankyrin repeat-containing domain"/>
    <property type="match status" value="2"/>
</dbReference>
<feature type="repeat" description="ANK" evidence="3">
    <location>
        <begin position="286"/>
        <end position="318"/>
    </location>
</feature>
<proteinExistence type="predicted"/>